<comment type="caution">
    <text evidence="3">The sequence shown here is derived from an EMBL/GenBank/DDBJ whole genome shotgun (WGS) entry which is preliminary data.</text>
</comment>
<keyword evidence="4" id="KW-1185">Reference proteome</keyword>
<feature type="region of interest" description="Disordered" evidence="1">
    <location>
        <begin position="1"/>
        <end position="145"/>
    </location>
</feature>
<protein>
    <submittedName>
        <fullName evidence="3">Uncharacterized protein</fullName>
    </submittedName>
</protein>
<dbReference type="EMBL" id="JAPDRN010000152">
    <property type="protein sequence ID" value="KAJ9617813.1"/>
    <property type="molecule type" value="Genomic_DNA"/>
</dbReference>
<proteinExistence type="predicted"/>
<evidence type="ECO:0000313" key="3">
    <source>
        <dbReference type="EMBL" id="KAJ9617813.1"/>
    </source>
</evidence>
<keyword evidence="2" id="KW-0812">Transmembrane</keyword>
<feature type="compositionally biased region" description="Polar residues" evidence="1">
    <location>
        <begin position="1"/>
        <end position="42"/>
    </location>
</feature>
<feature type="compositionally biased region" description="Polar residues" evidence="1">
    <location>
        <begin position="112"/>
        <end position="125"/>
    </location>
</feature>
<dbReference type="AlphaFoldDB" id="A0AA38XQV4"/>
<feature type="transmembrane region" description="Helical" evidence="2">
    <location>
        <begin position="173"/>
        <end position="193"/>
    </location>
</feature>
<reference evidence="3" key="1">
    <citation type="submission" date="2022-10" db="EMBL/GenBank/DDBJ databases">
        <title>Culturing micro-colonial fungi from biological soil crusts in the Mojave desert and describing Neophaeococcomyces mojavensis, and introducing the new genera and species Taxawa tesnikishii.</title>
        <authorList>
            <person name="Kurbessoian T."/>
            <person name="Stajich J.E."/>
        </authorList>
    </citation>
    <scope>NUCLEOTIDE SEQUENCE</scope>
    <source>
        <strain evidence="3">TK_35</strain>
    </source>
</reference>
<dbReference type="Proteomes" id="UP001172681">
    <property type="component" value="Unassembled WGS sequence"/>
</dbReference>
<dbReference type="Pfam" id="PF11915">
    <property type="entry name" value="DUF3433"/>
    <property type="match status" value="1"/>
</dbReference>
<evidence type="ECO:0000313" key="4">
    <source>
        <dbReference type="Proteomes" id="UP001172681"/>
    </source>
</evidence>
<name>A0AA38XQV4_9EURO</name>
<feature type="transmembrane region" description="Helical" evidence="2">
    <location>
        <begin position="291"/>
        <end position="312"/>
    </location>
</feature>
<keyword evidence="2" id="KW-1133">Transmembrane helix</keyword>
<organism evidence="3 4">
    <name type="scientific">Knufia peltigerae</name>
    <dbReference type="NCBI Taxonomy" id="1002370"/>
    <lineage>
        <taxon>Eukaryota</taxon>
        <taxon>Fungi</taxon>
        <taxon>Dikarya</taxon>
        <taxon>Ascomycota</taxon>
        <taxon>Pezizomycotina</taxon>
        <taxon>Eurotiomycetes</taxon>
        <taxon>Chaetothyriomycetidae</taxon>
        <taxon>Chaetothyriales</taxon>
        <taxon>Trichomeriaceae</taxon>
        <taxon>Knufia</taxon>
    </lineage>
</organism>
<sequence>MSQGNATRPATPAQNNASPSSSIVPSANASPTTGIPLQSAQTRPAVVNTGPSASNTQPPTGQTPSLPPSSSQTPVSVSAPSSLTNASSHPTSTPGSSHTSAAPSHASAPTSQGQHHGNTSASGSITTAAQASTPSPPAQPSPTNRSRMRLFKLGLSSFSGTPEEWVTNCLQPWGLGLLFLFTIGLAVTLFVLARKSAGAKGIAEIRKVKPDRNVAGVALGLTLTWKQIPTFTIQAYGMCLAAAFMAFAQRQPYVELNRADGGAPAKASILLDYGSLSWFSKIKRAWQSKHALLLLWFFMSPIFSLGVTPLAANLFDLDEGQVAETNIKVNRTTFYDEWAIEADTQLLPMLTYVTGIELYDTPMPAWADQNASYAPFEIPAGLDGTSDNVTVVQNASFMDLDCRALLREVDFDVVASDHQWLLNGTDQGCDFINQFQFSDGFFQNYAQTWTKNDCGDDDSDGGTSSSSSSPTLEGRVFLFAAHAPDGNGSAVTNFSMISCTTTYHNHTGKLVVGVDPSNSNRPLIRNFQPTARPQLMEPRPQYWKIFEQSISSFAVDADPTSLWSATSLGRLVIEAGVKNNGDDSNSGSSSSSSSSKIPDEAFRTENLITQFKAAWRLLYIVTATTYLHPLVSTTRPTGTTGTTVSGSDDTLDATLHLTTSYLRTADAIAYSFVGVFLVNAALIVWMAQSMRLRPSILREEPTGLLGHLFLAANSAQLMGTARAVRHDVAGPSPKWQEAYEKGQVTTVATEYQTARWRVVDWSNSKDGRIERCP</sequence>
<dbReference type="PANTHER" id="PTHR37544:SF3">
    <property type="entry name" value="SPRAY"/>
    <property type="match status" value="1"/>
</dbReference>
<accession>A0AA38XQV4</accession>
<feature type="compositionally biased region" description="Low complexity" evidence="1">
    <location>
        <begin position="56"/>
        <end position="111"/>
    </location>
</feature>
<dbReference type="InterPro" id="IPR021840">
    <property type="entry name" value="DUF3433"/>
</dbReference>
<evidence type="ECO:0000256" key="2">
    <source>
        <dbReference type="SAM" id="Phobius"/>
    </source>
</evidence>
<keyword evidence="2" id="KW-0472">Membrane</keyword>
<feature type="transmembrane region" description="Helical" evidence="2">
    <location>
        <begin position="667"/>
        <end position="687"/>
    </location>
</feature>
<gene>
    <name evidence="3" type="ORF">H2204_013396</name>
</gene>
<evidence type="ECO:0000256" key="1">
    <source>
        <dbReference type="SAM" id="MobiDB-lite"/>
    </source>
</evidence>
<dbReference type="PANTHER" id="PTHR37544">
    <property type="entry name" value="SPRAY-RELATED"/>
    <property type="match status" value="1"/>
</dbReference>